<evidence type="ECO:0000313" key="10">
    <source>
        <dbReference type="Proteomes" id="UP000186030"/>
    </source>
</evidence>
<dbReference type="NCBIfam" id="TIGR01972">
    <property type="entry name" value="NDH_I_M"/>
    <property type="match status" value="1"/>
</dbReference>
<dbReference type="GO" id="GO:0042773">
    <property type="term" value="P:ATP synthesis coupled electron transport"/>
    <property type="evidence" value="ECO:0007669"/>
    <property type="project" value="InterPro"/>
</dbReference>
<feature type="transmembrane region" description="Helical" evidence="7">
    <location>
        <begin position="227"/>
        <end position="249"/>
    </location>
</feature>
<evidence type="ECO:0000259" key="8">
    <source>
        <dbReference type="Pfam" id="PF00361"/>
    </source>
</evidence>
<evidence type="ECO:0000256" key="2">
    <source>
        <dbReference type="ARBA" id="ARBA00009025"/>
    </source>
</evidence>
<name>A0A1Q5SWT7_9BACL</name>
<dbReference type="GO" id="GO:0008137">
    <property type="term" value="F:NADH dehydrogenase (ubiquinone) activity"/>
    <property type="evidence" value="ECO:0007669"/>
    <property type="project" value="InterPro"/>
</dbReference>
<feature type="transmembrane region" description="Helical" evidence="7">
    <location>
        <begin position="389"/>
        <end position="410"/>
    </location>
</feature>
<evidence type="ECO:0000256" key="3">
    <source>
        <dbReference type="ARBA" id="ARBA00022692"/>
    </source>
</evidence>
<dbReference type="PANTHER" id="PTHR43507:SF1">
    <property type="entry name" value="NADH-UBIQUINONE OXIDOREDUCTASE CHAIN 4"/>
    <property type="match status" value="1"/>
</dbReference>
<dbReference type="PRINTS" id="PR01437">
    <property type="entry name" value="NUOXDRDTASE4"/>
</dbReference>
<evidence type="ECO:0000256" key="4">
    <source>
        <dbReference type="ARBA" id="ARBA00022989"/>
    </source>
</evidence>
<keyword evidence="4 7" id="KW-1133">Transmembrane helix</keyword>
<feature type="transmembrane region" description="Helical" evidence="7">
    <location>
        <begin position="425"/>
        <end position="446"/>
    </location>
</feature>
<evidence type="ECO:0000313" key="9">
    <source>
        <dbReference type="EMBL" id="OKO92487.1"/>
    </source>
</evidence>
<feature type="transmembrane region" description="Helical" evidence="7">
    <location>
        <begin position="261"/>
        <end position="284"/>
    </location>
</feature>
<reference evidence="10" key="2">
    <citation type="submission" date="2017-01" db="EMBL/GenBank/DDBJ databases">
        <title>Genome sequencing and annotation of Geobacillus sp. 1017, a Hydrocarbon-Oxidizing Thermophilic Bacterium Isolated from a Heavy Oil Reservoir (China).</title>
        <authorList>
            <person name="Kadnikov V.V."/>
            <person name="Mardanov A.V."/>
            <person name="Poltaraus A.B."/>
            <person name="Sokolova D.S."/>
            <person name="Semenova E.M."/>
            <person name="Ravin N.V."/>
            <person name="Tourova T.P."/>
            <person name="Nazina T.N."/>
        </authorList>
    </citation>
    <scope>NUCLEOTIDE SEQUENCE [LARGE SCALE GENOMIC DNA]</scope>
    <source>
        <strain evidence="10">1017</strain>
    </source>
</reference>
<accession>A0A1Q5SWT7</accession>
<dbReference type="EMBL" id="MQMG01000030">
    <property type="protein sequence ID" value="OKO92487.1"/>
    <property type="molecule type" value="Genomic_DNA"/>
</dbReference>
<evidence type="ECO:0000256" key="6">
    <source>
        <dbReference type="RuleBase" id="RU000320"/>
    </source>
</evidence>
<dbReference type="InterPro" id="IPR010227">
    <property type="entry name" value="NADH_Q_OxRdtase_chainM/4"/>
</dbReference>
<keyword evidence="3 6" id="KW-0812">Transmembrane</keyword>
<feature type="transmembrane region" description="Helical" evidence="7">
    <location>
        <begin position="173"/>
        <end position="193"/>
    </location>
</feature>
<reference evidence="9 10" key="1">
    <citation type="submission" date="2016-11" db="EMBL/GenBank/DDBJ databases">
        <authorList>
            <person name="Kadnikov V."/>
            <person name="Nazina T."/>
        </authorList>
    </citation>
    <scope>NUCLEOTIDE SEQUENCE [LARGE SCALE GENOMIC DNA]</scope>
    <source>
        <strain evidence="9 10">1017</strain>
    </source>
</reference>
<feature type="transmembrane region" description="Helical" evidence="7">
    <location>
        <begin position="501"/>
        <end position="526"/>
    </location>
</feature>
<dbReference type="GO" id="GO:0005886">
    <property type="term" value="C:plasma membrane"/>
    <property type="evidence" value="ECO:0007669"/>
    <property type="project" value="UniProtKB-SubCell"/>
</dbReference>
<feature type="transmembrane region" description="Helical" evidence="7">
    <location>
        <begin position="143"/>
        <end position="161"/>
    </location>
</feature>
<evidence type="ECO:0000256" key="5">
    <source>
        <dbReference type="ARBA" id="ARBA00023136"/>
    </source>
</evidence>
<feature type="transmembrane region" description="Helical" evidence="7">
    <location>
        <begin position="290"/>
        <end position="312"/>
    </location>
</feature>
<dbReference type="RefSeq" id="WP_074043983.1">
    <property type="nucleotide sequence ID" value="NZ_MQMG01000030.1"/>
</dbReference>
<keyword evidence="5 7" id="KW-0472">Membrane</keyword>
<protein>
    <submittedName>
        <fullName evidence="9">NADH-ubiquinone oxidoreductase chain M</fullName>
    </submittedName>
</protein>
<feature type="transmembrane region" description="Helical" evidence="7">
    <location>
        <begin position="92"/>
        <end position="113"/>
    </location>
</feature>
<gene>
    <name evidence="9" type="ORF">BRO54_2390</name>
</gene>
<feature type="transmembrane region" description="Helical" evidence="7">
    <location>
        <begin position="319"/>
        <end position="338"/>
    </location>
</feature>
<organism evidence="9 10">
    <name type="scientific">Geobacillus proteiniphilus</name>
    <dbReference type="NCBI Taxonomy" id="860353"/>
    <lineage>
        <taxon>Bacteria</taxon>
        <taxon>Bacillati</taxon>
        <taxon>Bacillota</taxon>
        <taxon>Bacilli</taxon>
        <taxon>Bacillales</taxon>
        <taxon>Anoxybacillaceae</taxon>
        <taxon>Geobacillus</taxon>
    </lineage>
</organism>
<sequence length="535" mass="57463">MMFLSLLVFSPLLGIVLLMFVRKTDERMIQWLGTAATVPPLILALFAFIQSGRGFRLERLDEARDWVRLADLPFLTDAAYVIRYELGIDGLSLVFIVLTAVLATLAALASMLVKTEKKGYFLWLLALEIGMLGVFSAANFVWFFLFLEVTLVAMFLLVGKWGGFERERAAYSYLLYNGLGSALLLVVIAVLLARTGTANFALLHEMLHNPAAEGQLIAPLTEEGRRWLLGGLLLAFAVKLPAVPFHRWLIRVHVEAPPPVVMLHAGVLLKIAAYGMIRFGVGLFPDEFRSFAGVLALFGVINVLYGALLALRQRELKRVLAYSSVSHMGVVLIGLGALNEAGIQGAIFQSVAHGLISALSFLLVGVLTHRMGTTDINRLGGLTKAMPLFSGYLLTAALALLGLPGLAGFVGEFTSFLGLFQTKPALAAVGALGLIFAAVYSLKAVLDITFGRPRDRQEAVMGWREPQASAVSICEPQTSGASLGEPQGGVVDLQGKEAVPAFILVALIVAVGVYPQLLAAPLTAVVETMMNGLGG</sequence>
<dbReference type="InterPro" id="IPR001750">
    <property type="entry name" value="ND/Mrp_TM"/>
</dbReference>
<dbReference type="Pfam" id="PF00361">
    <property type="entry name" value="Proton_antipo_M"/>
    <property type="match status" value="1"/>
</dbReference>
<feature type="transmembrane region" description="Helical" evidence="7">
    <location>
        <begin position="28"/>
        <end position="49"/>
    </location>
</feature>
<comment type="subcellular location">
    <subcellularLocation>
        <location evidence="1">Cell membrane</location>
        <topology evidence="1">Multi-pass membrane protein</topology>
    </subcellularLocation>
    <subcellularLocation>
        <location evidence="6">Membrane</location>
        <topology evidence="6">Multi-pass membrane protein</topology>
    </subcellularLocation>
</comment>
<feature type="domain" description="NADH:quinone oxidoreductase/Mrp antiporter transmembrane" evidence="8">
    <location>
        <begin position="137"/>
        <end position="429"/>
    </location>
</feature>
<comment type="similarity">
    <text evidence="2">Belongs to the complex I subunit 4 family.</text>
</comment>
<evidence type="ECO:0000256" key="1">
    <source>
        <dbReference type="ARBA" id="ARBA00004651"/>
    </source>
</evidence>
<dbReference type="GO" id="GO:0015990">
    <property type="term" value="P:electron transport coupled proton transport"/>
    <property type="evidence" value="ECO:0007669"/>
    <property type="project" value="TreeGrafter"/>
</dbReference>
<dbReference type="GO" id="GO:0048039">
    <property type="term" value="F:ubiquinone binding"/>
    <property type="evidence" value="ECO:0007669"/>
    <property type="project" value="TreeGrafter"/>
</dbReference>
<keyword evidence="9" id="KW-0830">Ubiquinone</keyword>
<dbReference type="AlphaFoldDB" id="A0A1Q5SWT7"/>
<feature type="transmembrane region" description="Helical" evidence="7">
    <location>
        <begin position="350"/>
        <end position="368"/>
    </location>
</feature>
<proteinExistence type="inferred from homology"/>
<comment type="caution">
    <text evidence="9">The sequence shown here is derived from an EMBL/GenBank/DDBJ whole genome shotgun (WGS) entry which is preliminary data.</text>
</comment>
<dbReference type="Proteomes" id="UP000186030">
    <property type="component" value="Unassembled WGS sequence"/>
</dbReference>
<feature type="transmembrane region" description="Helical" evidence="7">
    <location>
        <begin position="120"/>
        <end position="137"/>
    </location>
</feature>
<evidence type="ECO:0000256" key="7">
    <source>
        <dbReference type="SAM" id="Phobius"/>
    </source>
</evidence>
<dbReference type="GO" id="GO:0003954">
    <property type="term" value="F:NADH dehydrogenase activity"/>
    <property type="evidence" value="ECO:0007669"/>
    <property type="project" value="TreeGrafter"/>
</dbReference>
<dbReference type="PANTHER" id="PTHR43507">
    <property type="entry name" value="NADH-UBIQUINONE OXIDOREDUCTASE CHAIN 4"/>
    <property type="match status" value="1"/>
</dbReference>
<dbReference type="InterPro" id="IPR003918">
    <property type="entry name" value="NADH_UbQ_OxRdtase"/>
</dbReference>